<name>A0ABR6XG69_9BURK</name>
<reference evidence="2 3" key="1">
    <citation type="submission" date="2020-08" db="EMBL/GenBank/DDBJ databases">
        <title>Novel species isolated from subtropical streams in China.</title>
        <authorList>
            <person name="Lu H."/>
        </authorList>
    </citation>
    <scope>NUCLEOTIDE SEQUENCE [LARGE SCALE GENOMIC DNA]</scope>
    <source>
        <strain evidence="2 3">CCTCC AB 2015119</strain>
    </source>
</reference>
<dbReference type="InterPro" id="IPR016181">
    <property type="entry name" value="Acyl_CoA_acyltransferase"/>
</dbReference>
<dbReference type="PROSITE" id="PS51186">
    <property type="entry name" value="GNAT"/>
    <property type="match status" value="1"/>
</dbReference>
<protein>
    <submittedName>
        <fullName evidence="2">GNAT family N-acetyltransferase</fullName>
    </submittedName>
</protein>
<gene>
    <name evidence="2" type="ORF">H8K26_09900</name>
</gene>
<dbReference type="RefSeq" id="WP_190479205.1">
    <property type="nucleotide sequence ID" value="NZ_JACOFT010000003.1"/>
</dbReference>
<evidence type="ECO:0000313" key="2">
    <source>
        <dbReference type="EMBL" id="MBC3811753.1"/>
    </source>
</evidence>
<dbReference type="InterPro" id="IPR051531">
    <property type="entry name" value="N-acetyltransferase"/>
</dbReference>
<dbReference type="EMBL" id="JACOFT010000003">
    <property type="protein sequence ID" value="MBC3811753.1"/>
    <property type="molecule type" value="Genomic_DNA"/>
</dbReference>
<comment type="caution">
    <text evidence="2">The sequence shown here is derived from an EMBL/GenBank/DDBJ whole genome shotgun (WGS) entry which is preliminary data.</text>
</comment>
<dbReference type="PANTHER" id="PTHR43792:SF9">
    <property type="entry name" value="RIBOSOMAL-PROTEIN-ALANINE ACETYLTRANSFERASE"/>
    <property type="match status" value="1"/>
</dbReference>
<organism evidence="2 3">
    <name type="scientific">Undibacterium aquatile</name>
    <dbReference type="NCBI Taxonomy" id="1537398"/>
    <lineage>
        <taxon>Bacteria</taxon>
        <taxon>Pseudomonadati</taxon>
        <taxon>Pseudomonadota</taxon>
        <taxon>Betaproteobacteria</taxon>
        <taxon>Burkholderiales</taxon>
        <taxon>Oxalobacteraceae</taxon>
        <taxon>Undibacterium</taxon>
    </lineage>
</organism>
<dbReference type="Proteomes" id="UP000637632">
    <property type="component" value="Unassembled WGS sequence"/>
</dbReference>
<dbReference type="SUPFAM" id="SSF55729">
    <property type="entry name" value="Acyl-CoA N-acyltransferases (Nat)"/>
    <property type="match status" value="1"/>
</dbReference>
<keyword evidence="3" id="KW-1185">Reference proteome</keyword>
<dbReference type="Gene3D" id="3.40.630.30">
    <property type="match status" value="1"/>
</dbReference>
<evidence type="ECO:0000313" key="3">
    <source>
        <dbReference type="Proteomes" id="UP000637632"/>
    </source>
</evidence>
<dbReference type="CDD" id="cd04301">
    <property type="entry name" value="NAT_SF"/>
    <property type="match status" value="1"/>
</dbReference>
<accession>A0ABR6XG69</accession>
<feature type="domain" description="N-acetyltransferase" evidence="1">
    <location>
        <begin position="27"/>
        <end position="175"/>
    </location>
</feature>
<evidence type="ECO:0000259" key="1">
    <source>
        <dbReference type="PROSITE" id="PS51186"/>
    </source>
</evidence>
<proteinExistence type="predicted"/>
<dbReference type="InterPro" id="IPR000182">
    <property type="entry name" value="GNAT_dom"/>
</dbReference>
<sequence length="199" mass="23330">MSEKSPFPLIQTPHFLLRQIVATDLTQIFRGMSDPRVTEYYGISYETLELTQAQLDWFELIYETGTGIWWGICHRDEPQHLIGTCGINEWEQDDHCAEAGFWIFPEYWGKGVMLECLSAMLDYCFTKLSLHRMQSMVEPDNPASWKLIEKLGFQLEGILRECERKDDRYVDLRCYSLLAREWRNRVQPQATTVHLPAST</sequence>
<dbReference type="Pfam" id="PF13302">
    <property type="entry name" value="Acetyltransf_3"/>
    <property type="match status" value="1"/>
</dbReference>
<dbReference type="PANTHER" id="PTHR43792">
    <property type="entry name" value="GNAT FAMILY, PUTATIVE (AFU_ORTHOLOGUE AFUA_3G00765)-RELATED-RELATED"/>
    <property type="match status" value="1"/>
</dbReference>